<gene>
    <name evidence="6" type="ordered locus">AZC_0989</name>
</gene>
<feature type="transmembrane region" description="Helical" evidence="5">
    <location>
        <begin position="42"/>
        <end position="59"/>
    </location>
</feature>
<keyword evidence="2 5" id="KW-0812">Transmembrane</keyword>
<reference evidence="6 7" key="5">
    <citation type="journal article" date="2010" name="Appl. Environ. Microbiol.">
        <title>phrR-like gene praR of Azorhizobium caulinodans ORS571 is essential for symbiosis with Sesbania rostrata and is involved in expression of reb genes.</title>
        <authorList>
            <person name="Akiba N."/>
            <person name="Aono T."/>
            <person name="Toyazaki H."/>
            <person name="Sato S."/>
            <person name="Oyaizu H."/>
        </authorList>
    </citation>
    <scope>NUCLEOTIDE SEQUENCE [LARGE SCALE GENOMIC DNA]</scope>
    <source>
        <strain evidence="7">ATCC 43989 / DSM 5975 / JCM 20966 / LMG 6465 / NBRC 14845 / NCIMB 13405 / ORS 571</strain>
    </source>
</reference>
<sequence>MTASLSRTLNAIGLLAVCLVLLVAFVDQIAFGDLPCPLCLLQRAGFVGAAFGLALNVKFGPRPSHYAIVILSAFCGGLISGRQTLLHIVPGTGTYGDALLGLHFYSWALVLFCVIILGCGLMLLFDQQFAGDNRPLGPRAATFGLAMVVLGFLLAFGNGASTVLECGGGLCPDNPTSYQLFQKGP</sequence>
<dbReference type="InterPro" id="IPR023380">
    <property type="entry name" value="DsbB-like_sf"/>
</dbReference>
<evidence type="ECO:0000313" key="7">
    <source>
        <dbReference type="Proteomes" id="UP000000270"/>
    </source>
</evidence>
<evidence type="ECO:0000256" key="5">
    <source>
        <dbReference type="SAM" id="Phobius"/>
    </source>
</evidence>
<name>A8HUX3_AZOC5</name>
<reference evidence="6 7" key="3">
    <citation type="journal article" date="2008" name="BMC Genomics">
        <title>The genome of the versatile nitrogen fixer Azorhizobium caulinodans ORS571.</title>
        <authorList>
            <person name="Lee KB."/>
            <person name="Backer P.D."/>
            <person name="Aono T."/>
            <person name="Liu CT."/>
            <person name="Suzuki S."/>
            <person name="Suzuki T."/>
            <person name="Kaneko T."/>
            <person name="Yamada M."/>
            <person name="Tabata S."/>
            <person name="Kupfer D.M."/>
            <person name="Najar F.Z."/>
            <person name="Wiley G.B."/>
            <person name="Roe B."/>
            <person name="Binnewies T.T."/>
            <person name="Ussery D.W."/>
            <person name="D'Haeze W."/>
            <person name="Herder J.D."/>
            <person name="Gevers D."/>
            <person name="Vereecke D."/>
            <person name="Holsters M."/>
            <person name="Oyaizu H."/>
        </authorList>
    </citation>
    <scope>NUCLEOTIDE SEQUENCE [LARGE SCALE GENOMIC DNA]</scope>
    <source>
        <strain evidence="7">ATCC 43989 / DSM 5975 / JCM 20966 / LMG 6465 / NBRC 14845 / NCIMB 13405 / ORS 571</strain>
    </source>
</reference>
<reference evidence="6 7" key="6">
    <citation type="journal article" date="2011" name="Appl. Environ. Microbiol.">
        <title>Involvement of the azorhizobial chromosome partition gene (parA) in the onset of bacteroid differentiation during Sesbania rostrata stem nodule development.</title>
        <authorList>
            <person name="Liu CT."/>
            <person name="Lee KB."/>
            <person name="Wang YS."/>
            <person name="Peng MH."/>
            <person name="Lee KT."/>
            <person name="Suzuki S."/>
            <person name="Suzuki T."/>
            <person name="Oyaizu H."/>
        </authorList>
    </citation>
    <scope>NUCLEOTIDE SEQUENCE [LARGE SCALE GENOMIC DNA]</scope>
    <source>
        <strain evidence="7">ATCC 43989 / DSM 5975 / JCM 20966 / LMG 6465 / NBRC 14845 / NCIMB 13405 / ORS 571</strain>
    </source>
</reference>
<dbReference type="AlphaFoldDB" id="A8HUX3"/>
<keyword evidence="7" id="KW-1185">Reference proteome</keyword>
<accession>A8HUX3</accession>
<evidence type="ECO:0000256" key="1">
    <source>
        <dbReference type="ARBA" id="ARBA00004141"/>
    </source>
</evidence>
<protein>
    <submittedName>
        <fullName evidence="6">Putative transmembrane protein</fullName>
    </submittedName>
</protein>
<reference evidence="7" key="2">
    <citation type="submission" date="2007-04" db="EMBL/GenBank/DDBJ databases">
        <title>Complete genome sequence of the nitrogen-fixing bacterium Azorhizobium caulinodans ORS571.</title>
        <authorList>
            <person name="Lee K.B."/>
            <person name="Backer P.D."/>
            <person name="Aono T."/>
            <person name="Liu C.T."/>
            <person name="Suzuki S."/>
            <person name="Suzuki T."/>
            <person name="Kaneko T."/>
            <person name="Yamada M."/>
            <person name="Tabata S."/>
            <person name="Kupfer D.M."/>
            <person name="Najar F.Z."/>
            <person name="Wiley G.B."/>
            <person name="Roe B."/>
            <person name="Binnewies T."/>
            <person name="Ussery D."/>
            <person name="Vereecke D."/>
            <person name="Gevers D."/>
            <person name="Holsters M."/>
            <person name="Oyaizu H."/>
        </authorList>
    </citation>
    <scope>NUCLEOTIDE SEQUENCE [LARGE SCALE GENOMIC DNA]</scope>
    <source>
        <strain evidence="7">ATCC 43989 / DSM 5975 / JCM 20966 / LMG 6465 / NBRC 14845 / NCIMB 13405 / ORS 571</strain>
    </source>
</reference>
<dbReference type="Pfam" id="PF02600">
    <property type="entry name" value="DsbB"/>
    <property type="match status" value="1"/>
</dbReference>
<evidence type="ECO:0000256" key="3">
    <source>
        <dbReference type="ARBA" id="ARBA00022989"/>
    </source>
</evidence>
<dbReference type="EMBL" id="AP009384">
    <property type="protein sequence ID" value="BAF86987.1"/>
    <property type="molecule type" value="Genomic_DNA"/>
</dbReference>
<reference evidence="6 7" key="1">
    <citation type="journal article" date="2007" name="Appl. Environ. Microbiol.">
        <title>Rhizobial factors required for stem nodule maturation and maintenance in Sesbania rostrata-Azorhizobium caulinodans ORS571 symbiosis.</title>
        <authorList>
            <person name="Suzuki S."/>
            <person name="Aono T."/>
            <person name="Lee KB."/>
            <person name="Suzuki T."/>
            <person name="Liu CT."/>
            <person name="Miwa H."/>
            <person name="Wakao S."/>
            <person name="Iki T."/>
            <person name="Oyaizu H."/>
        </authorList>
    </citation>
    <scope>NUCLEOTIDE SEQUENCE [LARGE SCALE GENOMIC DNA]</scope>
    <source>
        <strain evidence="7">ATCC 43989 / DSM 5975 / JCM 20966 / LMG 6465 / NBRC 14845 / NCIMB 13405 / ORS 571</strain>
    </source>
</reference>
<dbReference type="GO" id="GO:0006457">
    <property type="term" value="P:protein folding"/>
    <property type="evidence" value="ECO:0007669"/>
    <property type="project" value="InterPro"/>
</dbReference>
<feature type="transmembrane region" description="Helical" evidence="5">
    <location>
        <begin position="136"/>
        <end position="156"/>
    </location>
</feature>
<evidence type="ECO:0000313" key="6">
    <source>
        <dbReference type="EMBL" id="BAF86987.1"/>
    </source>
</evidence>
<dbReference type="InterPro" id="IPR003752">
    <property type="entry name" value="DiS_bond_form_DsbB/BdbC"/>
</dbReference>
<dbReference type="KEGG" id="azc:AZC_0989"/>
<dbReference type="STRING" id="438753.AZC_0989"/>
<dbReference type="Proteomes" id="UP000000270">
    <property type="component" value="Chromosome"/>
</dbReference>
<comment type="subcellular location">
    <subcellularLocation>
        <location evidence="1">Membrane</location>
        <topology evidence="1">Multi-pass membrane protein</topology>
    </subcellularLocation>
</comment>
<dbReference type="RefSeq" id="WP_012169520.1">
    <property type="nucleotide sequence ID" value="NC_009937.1"/>
</dbReference>
<organism evidence="6 7">
    <name type="scientific">Azorhizobium caulinodans (strain ATCC 43989 / DSM 5975 / JCM 20966 / LMG 6465 / NBRC 14845 / NCIMB 13405 / ORS 571)</name>
    <dbReference type="NCBI Taxonomy" id="438753"/>
    <lineage>
        <taxon>Bacteria</taxon>
        <taxon>Pseudomonadati</taxon>
        <taxon>Pseudomonadota</taxon>
        <taxon>Alphaproteobacteria</taxon>
        <taxon>Hyphomicrobiales</taxon>
        <taxon>Xanthobacteraceae</taxon>
        <taxon>Azorhizobium</taxon>
    </lineage>
</organism>
<dbReference type="GO" id="GO:0016020">
    <property type="term" value="C:membrane"/>
    <property type="evidence" value="ECO:0007669"/>
    <property type="project" value="UniProtKB-SubCell"/>
</dbReference>
<proteinExistence type="predicted"/>
<feature type="transmembrane region" description="Helical" evidence="5">
    <location>
        <begin position="104"/>
        <end position="124"/>
    </location>
</feature>
<dbReference type="eggNOG" id="COG1495">
    <property type="taxonomic scope" value="Bacteria"/>
</dbReference>
<reference evidence="6 7" key="4">
    <citation type="journal article" date="2009" name="Appl. Environ. Microbiol.">
        <title>Comparative genome-wide transcriptional profiling of Azorhizobium caulinodans ORS571 grown under free-living and symbiotic conditions.</title>
        <authorList>
            <person name="Tsukada S."/>
            <person name="Aono T."/>
            <person name="Akiba N."/>
            <person name="Lee KB."/>
            <person name="Liu CT."/>
            <person name="Toyazaki H."/>
            <person name="Oyaizu H."/>
        </authorList>
    </citation>
    <scope>NUCLEOTIDE SEQUENCE [LARGE SCALE GENOMIC DNA]</scope>
    <source>
        <strain evidence="7">ATCC 43989 / DSM 5975 / JCM 20966 / LMG 6465 / NBRC 14845 / NCIMB 13405 / ORS 571</strain>
    </source>
</reference>
<keyword evidence="3 5" id="KW-1133">Transmembrane helix</keyword>
<dbReference type="SUPFAM" id="SSF158442">
    <property type="entry name" value="DsbB-like"/>
    <property type="match status" value="1"/>
</dbReference>
<dbReference type="GO" id="GO:0015035">
    <property type="term" value="F:protein-disulfide reductase activity"/>
    <property type="evidence" value="ECO:0007669"/>
    <property type="project" value="InterPro"/>
</dbReference>
<evidence type="ECO:0000256" key="4">
    <source>
        <dbReference type="ARBA" id="ARBA00023136"/>
    </source>
</evidence>
<keyword evidence="4 5" id="KW-0472">Membrane</keyword>
<feature type="transmembrane region" description="Helical" evidence="5">
    <location>
        <begin position="66"/>
        <end position="84"/>
    </location>
</feature>
<dbReference type="Gene3D" id="1.20.1550.10">
    <property type="entry name" value="DsbB-like"/>
    <property type="match status" value="1"/>
</dbReference>
<evidence type="ECO:0000256" key="2">
    <source>
        <dbReference type="ARBA" id="ARBA00022692"/>
    </source>
</evidence>
<dbReference type="HOGENOM" id="CLU_113737_0_0_5"/>